<protein>
    <submittedName>
        <fullName evidence="3">Chromosome 18 open reading frame 32</fullName>
    </submittedName>
</protein>
<reference evidence="3" key="2">
    <citation type="submission" date="2025-09" db="UniProtKB">
        <authorList>
            <consortium name="Ensembl"/>
        </authorList>
    </citation>
    <scope>IDENTIFICATION</scope>
</reference>
<dbReference type="Pfam" id="PF14975">
    <property type="entry name" value="DUF4512"/>
    <property type="match status" value="1"/>
</dbReference>
<sequence>MTTVLSGNGAFSPSSRLGSSRRWRFAPVSRWSRGLVWGARRWTGFQHIPVTEPERTMVCIPCIVIPVLLWVYKRFLEPYLYPIISPFIKRLWPKKAVQEVPQQDQKGSAANRSETEHESSTDDSEHSKTKSNGIANGFSGSAPMEISDKKTD</sequence>
<evidence type="ECO:0000256" key="2">
    <source>
        <dbReference type="SAM" id="MobiDB-lite"/>
    </source>
</evidence>
<dbReference type="AlphaFoldDB" id="A0A8D2Q3D9"/>
<feature type="compositionally biased region" description="Polar residues" evidence="2">
    <location>
        <begin position="100"/>
        <end position="112"/>
    </location>
</feature>
<dbReference type="OMA" id="HVWPKKA"/>
<keyword evidence="4" id="KW-1185">Reference proteome</keyword>
<organism evidence="3 4">
    <name type="scientific">Varanus komodoensis</name>
    <name type="common">Komodo dragon</name>
    <dbReference type="NCBI Taxonomy" id="61221"/>
    <lineage>
        <taxon>Eukaryota</taxon>
        <taxon>Metazoa</taxon>
        <taxon>Chordata</taxon>
        <taxon>Craniata</taxon>
        <taxon>Vertebrata</taxon>
        <taxon>Euteleostomi</taxon>
        <taxon>Lepidosauria</taxon>
        <taxon>Squamata</taxon>
        <taxon>Bifurcata</taxon>
        <taxon>Unidentata</taxon>
        <taxon>Episquamata</taxon>
        <taxon>Toxicofera</taxon>
        <taxon>Anguimorpha</taxon>
        <taxon>Paleoanguimorpha</taxon>
        <taxon>Varanoidea</taxon>
        <taxon>Varanidae</taxon>
        <taxon>Varanus</taxon>
    </lineage>
</organism>
<proteinExistence type="inferred from homology"/>
<evidence type="ECO:0000256" key="1">
    <source>
        <dbReference type="ARBA" id="ARBA00007959"/>
    </source>
</evidence>
<evidence type="ECO:0000313" key="3">
    <source>
        <dbReference type="Ensembl" id="ENSVKKP00000016227.1"/>
    </source>
</evidence>
<comment type="similarity">
    <text evidence="1">Belongs to the UPF0729 family.</text>
</comment>
<feature type="region of interest" description="Disordered" evidence="2">
    <location>
        <begin position="98"/>
        <end position="152"/>
    </location>
</feature>
<dbReference type="PANTHER" id="PTHR13456:SF0">
    <property type="entry name" value="UPF0729 PROTEIN C18ORF32"/>
    <property type="match status" value="1"/>
</dbReference>
<dbReference type="Proteomes" id="UP000694545">
    <property type="component" value="Unplaced"/>
</dbReference>
<dbReference type="PANTHER" id="PTHR13456">
    <property type="entry name" value="UPF0729 PROTEIN C18ORF32"/>
    <property type="match status" value="1"/>
</dbReference>
<feature type="compositionally biased region" description="Basic and acidic residues" evidence="2">
    <location>
        <begin position="113"/>
        <end position="128"/>
    </location>
</feature>
<evidence type="ECO:0000313" key="4">
    <source>
        <dbReference type="Proteomes" id="UP000694545"/>
    </source>
</evidence>
<name>A0A8D2Q3D9_VARKO</name>
<accession>A0A8D2Q3D9</accession>
<dbReference type="InterPro" id="IPR026776">
    <property type="entry name" value="UPF0729_C18orf32-like"/>
</dbReference>
<dbReference type="Ensembl" id="ENSVKKT00000016613.1">
    <property type="protein sequence ID" value="ENSVKKP00000016227.1"/>
    <property type="gene ID" value="ENSVKKG00000011048.1"/>
</dbReference>
<reference evidence="3" key="1">
    <citation type="submission" date="2025-08" db="UniProtKB">
        <authorList>
            <consortium name="Ensembl"/>
        </authorList>
    </citation>
    <scope>IDENTIFICATION</scope>
</reference>